<evidence type="ECO:0000313" key="1">
    <source>
        <dbReference type="EMBL" id="KAH0812108.1"/>
    </source>
</evidence>
<sequence length="249" mass="28044">MDPEEILIFDHIMNDLVDAEQDAEEPARQLHVTQQVNPFETLSEEKFRKNFRVSKDLAREIIDMVSPFIQENIRVSALSVKRKVTSTIINACVVLHNMCIAHNIPEPEIDEEMLGADLGMYPEEEDFNVPANNREVAAARLIQKIWDRIIRSPDLRTFPSCDSSISVLQFEILVKKAPLIKNDGSDHFQQYYAPCGIMLLVVICTTVYIAARCLTSGSTGLSPVRLFEFADYATQATTGKRILSLATQA</sequence>
<evidence type="ECO:0008006" key="3">
    <source>
        <dbReference type="Google" id="ProtNLM"/>
    </source>
</evidence>
<organism evidence="1 2">
    <name type="scientific">Tenebrio molitor</name>
    <name type="common">Yellow mealworm beetle</name>
    <dbReference type="NCBI Taxonomy" id="7067"/>
    <lineage>
        <taxon>Eukaryota</taxon>
        <taxon>Metazoa</taxon>
        <taxon>Ecdysozoa</taxon>
        <taxon>Arthropoda</taxon>
        <taxon>Hexapoda</taxon>
        <taxon>Insecta</taxon>
        <taxon>Pterygota</taxon>
        <taxon>Neoptera</taxon>
        <taxon>Endopterygota</taxon>
        <taxon>Coleoptera</taxon>
        <taxon>Polyphaga</taxon>
        <taxon>Cucujiformia</taxon>
        <taxon>Tenebrionidae</taxon>
        <taxon>Tenebrio</taxon>
    </lineage>
</organism>
<name>A0A8J6LAC5_TENMO</name>
<dbReference type="EMBL" id="JABDTM020026285">
    <property type="protein sequence ID" value="KAH0812108.1"/>
    <property type="molecule type" value="Genomic_DNA"/>
</dbReference>
<comment type="caution">
    <text evidence="1">The sequence shown here is derived from an EMBL/GenBank/DDBJ whole genome shotgun (WGS) entry which is preliminary data.</text>
</comment>
<reference evidence="1" key="2">
    <citation type="submission" date="2021-08" db="EMBL/GenBank/DDBJ databases">
        <authorList>
            <person name="Eriksson T."/>
        </authorList>
    </citation>
    <scope>NUCLEOTIDE SEQUENCE</scope>
    <source>
        <strain evidence="1">Stoneville</strain>
        <tissue evidence="1">Whole head</tissue>
    </source>
</reference>
<proteinExistence type="predicted"/>
<dbReference type="Proteomes" id="UP000719412">
    <property type="component" value="Unassembled WGS sequence"/>
</dbReference>
<protein>
    <recommendedName>
        <fullName evidence="3">DDE Tnp4 domain-containing protein</fullName>
    </recommendedName>
</protein>
<gene>
    <name evidence="1" type="ORF">GEV33_010683</name>
</gene>
<evidence type="ECO:0000313" key="2">
    <source>
        <dbReference type="Proteomes" id="UP000719412"/>
    </source>
</evidence>
<keyword evidence="2" id="KW-1185">Reference proteome</keyword>
<dbReference type="AlphaFoldDB" id="A0A8J6LAC5"/>
<reference evidence="1" key="1">
    <citation type="journal article" date="2020" name="J Insects Food Feed">
        <title>The yellow mealworm (Tenebrio molitor) genome: a resource for the emerging insects as food and feed industry.</title>
        <authorList>
            <person name="Eriksson T."/>
            <person name="Andere A."/>
            <person name="Kelstrup H."/>
            <person name="Emery V."/>
            <person name="Picard C."/>
        </authorList>
    </citation>
    <scope>NUCLEOTIDE SEQUENCE</scope>
    <source>
        <strain evidence="1">Stoneville</strain>
        <tissue evidence="1">Whole head</tissue>
    </source>
</reference>
<accession>A0A8J6LAC5</accession>